<dbReference type="InterPro" id="IPR014777">
    <property type="entry name" value="4pyrrole_Mease_sub1"/>
</dbReference>
<dbReference type="GO" id="GO:0043781">
    <property type="term" value="F:cobalt-factor II C20-methyltransferase activity"/>
    <property type="evidence" value="ECO:0007669"/>
    <property type="project" value="UniProtKB-EC"/>
</dbReference>
<dbReference type="Gene3D" id="3.40.1010.10">
    <property type="entry name" value="Cobalt-precorrin-4 Transmethylase, Domain 1"/>
    <property type="match status" value="1"/>
</dbReference>
<evidence type="ECO:0000256" key="5">
    <source>
        <dbReference type="ARBA" id="ARBA00022679"/>
    </source>
</evidence>
<dbReference type="GO" id="GO:0032259">
    <property type="term" value="P:methylation"/>
    <property type="evidence" value="ECO:0007669"/>
    <property type="project" value="UniProtKB-KW"/>
</dbReference>
<comment type="similarity">
    <text evidence="2 7">Belongs to the precorrin methyltransferase family.</text>
</comment>
<evidence type="ECO:0000256" key="7">
    <source>
        <dbReference type="PIRNR" id="PIRNR036427"/>
    </source>
</evidence>
<evidence type="ECO:0000256" key="2">
    <source>
        <dbReference type="ARBA" id="ARBA00005879"/>
    </source>
</evidence>
<dbReference type="InterPro" id="IPR035996">
    <property type="entry name" value="4pyrrol_Methylase_sf"/>
</dbReference>
<organism evidence="10 11">
    <name type="scientific">Tannerella forsythia</name>
    <name type="common">Bacteroides forsythus</name>
    <dbReference type="NCBI Taxonomy" id="28112"/>
    <lineage>
        <taxon>Bacteria</taxon>
        <taxon>Pseudomonadati</taxon>
        <taxon>Bacteroidota</taxon>
        <taxon>Bacteroidia</taxon>
        <taxon>Bacteroidales</taxon>
        <taxon>Tannerellaceae</taxon>
        <taxon>Tannerella</taxon>
    </lineage>
</organism>
<dbReference type="Gene3D" id="3.30.950.10">
    <property type="entry name" value="Methyltransferase, Cobalt-precorrin-4 Transmethylase, Domain 2"/>
    <property type="match status" value="1"/>
</dbReference>
<evidence type="ECO:0000313" key="12">
    <source>
        <dbReference type="Proteomes" id="UP000219259"/>
    </source>
</evidence>
<dbReference type="GO" id="GO:0009236">
    <property type="term" value="P:cobalamin biosynthetic process"/>
    <property type="evidence" value="ECO:0007669"/>
    <property type="project" value="UniProtKB-UniRule"/>
</dbReference>
<dbReference type="OrthoDB" id="9815856at2"/>
<evidence type="ECO:0000313" key="11">
    <source>
        <dbReference type="Proteomes" id="UP000182057"/>
    </source>
</evidence>
<gene>
    <name evidence="10" type="primary">cbiL</name>
    <name evidence="9" type="ORF">CLI86_05180</name>
    <name evidence="10" type="ORF">TFUB20_01186</name>
</gene>
<dbReference type="Pfam" id="PF00590">
    <property type="entry name" value="TP_methylase"/>
    <property type="match status" value="1"/>
</dbReference>
<dbReference type="InterPro" id="IPR012382">
    <property type="entry name" value="CobI/CbiL"/>
</dbReference>
<dbReference type="EMBL" id="FMMM01000048">
    <property type="protein sequence ID" value="SCQ20916.1"/>
    <property type="molecule type" value="Genomic_DNA"/>
</dbReference>
<dbReference type="InterPro" id="IPR000878">
    <property type="entry name" value="4pyrrol_Mease"/>
</dbReference>
<proteinExistence type="inferred from homology"/>
<dbReference type="InterPro" id="IPR014776">
    <property type="entry name" value="4pyrrole_Mease_sub2"/>
</dbReference>
<dbReference type="EMBL" id="NSLJ01000010">
    <property type="protein sequence ID" value="PDP44066.1"/>
    <property type="molecule type" value="Genomic_DNA"/>
</dbReference>
<evidence type="ECO:0000256" key="6">
    <source>
        <dbReference type="ARBA" id="ARBA00022691"/>
    </source>
</evidence>
<sequence length="248" mass="27701">MEDEKEEMSNAVVIVSLGPGDPELITLKGLNRLRRADRIFCPATLASDGTIVSRTQKILNEAGIPETNIRLFPVAMDTDRYAAMYDYADVVRNIEKEYEAGHHVVITAEGDAGFYSSSSCISDMLTVRGIPIERIAGVPAFIACAASENIRISERDEEASIITRLSSAEELIGYIKAGRTVVLMKVSRFEALVKEALQDAPDNVSFHYFENTGIPEKAYYTHRINDILSRRFPYFSLLIIRTERTQKA</sequence>
<dbReference type="PANTHER" id="PTHR43467:SF2">
    <property type="entry name" value="COBALT-PRECORRIN-2 C(20)-METHYLTRANSFERASE"/>
    <property type="match status" value="1"/>
</dbReference>
<dbReference type="PANTHER" id="PTHR43467">
    <property type="entry name" value="COBALT-PRECORRIN-2 C(20)-METHYLTRANSFERASE"/>
    <property type="match status" value="1"/>
</dbReference>
<feature type="domain" description="Tetrapyrrole methylase" evidence="8">
    <location>
        <begin position="12"/>
        <end position="225"/>
    </location>
</feature>
<evidence type="ECO:0000259" key="8">
    <source>
        <dbReference type="Pfam" id="PF00590"/>
    </source>
</evidence>
<evidence type="ECO:0000256" key="1">
    <source>
        <dbReference type="ARBA" id="ARBA00004953"/>
    </source>
</evidence>
<dbReference type="AlphaFoldDB" id="A0A1D3UJ80"/>
<dbReference type="EC" id="2.1.1.151" evidence="10"/>
<evidence type="ECO:0000313" key="9">
    <source>
        <dbReference type="EMBL" id="PDP44066.1"/>
    </source>
</evidence>
<dbReference type="RefSeq" id="WP_052299247.1">
    <property type="nucleotide sequence ID" value="NZ_CAJPTF010000028.1"/>
</dbReference>
<dbReference type="InterPro" id="IPR003043">
    <property type="entry name" value="Uropor_MeTrfase_CS"/>
</dbReference>
<name>A0A1D3UJ80_TANFO</name>
<reference evidence="9 12" key="2">
    <citation type="submission" date="2017-09" db="EMBL/GenBank/DDBJ databases">
        <title>Phase variable restriction modification systems are present in the genome sequences of periodontal pathogens Prevotella intermedia, Tannerella forsythia and Porphyromonas gingivalis.</title>
        <authorList>
            <person name="Haigh R.D."/>
            <person name="Crawford L."/>
            <person name="Ralph J."/>
            <person name="Wanford J."/>
            <person name="Vartoukian S.R."/>
            <person name="Hijazib K."/>
            <person name="Wade W."/>
            <person name="Oggioni M.R."/>
        </authorList>
    </citation>
    <scope>NUCLEOTIDE SEQUENCE [LARGE SCALE GENOMIC DNA]</scope>
    <source>
        <strain evidence="9 12">WW11663</strain>
    </source>
</reference>
<evidence type="ECO:0000256" key="3">
    <source>
        <dbReference type="ARBA" id="ARBA00022573"/>
    </source>
</evidence>
<keyword evidence="5 10" id="KW-0808">Transferase</keyword>
<keyword evidence="4 10" id="KW-0489">Methyltransferase</keyword>
<protein>
    <submittedName>
        <fullName evidence="9 10">Precorrin-2 C(20)-methyltransferase</fullName>
        <ecNumber evidence="10">2.1.1.151</ecNumber>
    </submittedName>
</protein>
<keyword evidence="3" id="KW-0169">Cobalamin biosynthesis</keyword>
<evidence type="ECO:0000256" key="4">
    <source>
        <dbReference type="ARBA" id="ARBA00022603"/>
    </source>
</evidence>
<dbReference type="PROSITE" id="PS00839">
    <property type="entry name" value="SUMT_1"/>
    <property type="match status" value="1"/>
</dbReference>
<evidence type="ECO:0000313" key="10">
    <source>
        <dbReference type="EMBL" id="SCQ20916.1"/>
    </source>
</evidence>
<comment type="pathway">
    <text evidence="1">Cofactor biosynthesis; adenosylcobalamin biosynthesis.</text>
</comment>
<dbReference type="SUPFAM" id="SSF53790">
    <property type="entry name" value="Tetrapyrrole methylase"/>
    <property type="match status" value="1"/>
</dbReference>
<dbReference type="Proteomes" id="UP000219259">
    <property type="component" value="Unassembled WGS sequence"/>
</dbReference>
<accession>A0A1D3UJ80</accession>
<keyword evidence="6" id="KW-0949">S-adenosyl-L-methionine</keyword>
<dbReference type="Proteomes" id="UP000182057">
    <property type="component" value="Unassembled WGS sequence"/>
</dbReference>
<reference evidence="10 11" key="1">
    <citation type="submission" date="2016-09" db="EMBL/GenBank/DDBJ databases">
        <authorList>
            <person name="Capua I."/>
            <person name="De Benedictis P."/>
            <person name="Joannis T."/>
            <person name="Lombin L.H."/>
            <person name="Cattoli G."/>
        </authorList>
    </citation>
    <scope>NUCLEOTIDE SEQUENCE [LARGE SCALE GENOMIC DNA]</scope>
    <source>
        <strain evidence="10 11">UB20</strain>
    </source>
</reference>
<dbReference type="GeneID" id="34758592"/>
<dbReference type="PIRSF" id="PIRSF036427">
    <property type="entry name" value="Precrrn-2_mtase"/>
    <property type="match status" value="1"/>
</dbReference>
<dbReference type="GO" id="GO:0030788">
    <property type="term" value="F:precorrin-2 C20-methyltransferase activity"/>
    <property type="evidence" value="ECO:0007669"/>
    <property type="project" value="InterPro"/>
</dbReference>
<dbReference type="CDD" id="cd11645">
    <property type="entry name" value="Precorrin_2_C20_MT"/>
    <property type="match status" value="1"/>
</dbReference>